<evidence type="ECO:0008006" key="4">
    <source>
        <dbReference type="Google" id="ProtNLM"/>
    </source>
</evidence>
<keyword evidence="3" id="KW-1185">Reference proteome</keyword>
<dbReference type="PATRIC" id="fig|362837.3.peg.910"/>
<keyword evidence="1" id="KW-0732">Signal</keyword>
<feature type="signal peptide" evidence="1">
    <location>
        <begin position="1"/>
        <end position="23"/>
    </location>
</feature>
<dbReference type="AlphaFoldDB" id="A0A0M4K260"/>
<organism evidence="2 3">
    <name type="scientific">Spiroplasma cantharicola</name>
    <dbReference type="NCBI Taxonomy" id="362837"/>
    <lineage>
        <taxon>Bacteria</taxon>
        <taxon>Bacillati</taxon>
        <taxon>Mycoplasmatota</taxon>
        <taxon>Mollicutes</taxon>
        <taxon>Entomoplasmatales</taxon>
        <taxon>Spiroplasmataceae</taxon>
        <taxon>Spiroplasma</taxon>
    </lineage>
</organism>
<dbReference type="OrthoDB" id="388678at2"/>
<dbReference type="KEGG" id="scj:SCANT_v1c08940"/>
<evidence type="ECO:0000313" key="3">
    <source>
        <dbReference type="Proteomes" id="UP000063919"/>
    </source>
</evidence>
<accession>A0A0M4K260</accession>
<protein>
    <recommendedName>
        <fullName evidence="4">Lipoprotein</fullName>
    </recommendedName>
</protein>
<reference evidence="2 3" key="1">
    <citation type="journal article" date="2015" name="Genome Announc.">
        <title>Complete Genome Sequence of Spiroplasma cantharicola CC-1T (DSM 21588), a Bacterium Isolated from Soldier Beetle (Cantharis carolinus).</title>
        <authorList>
            <person name="Lo W.S."/>
            <person name="Liu P.Y."/>
            <person name="Kuo C.H."/>
        </authorList>
    </citation>
    <scope>NUCLEOTIDE SEQUENCE [LARGE SCALE GENOMIC DNA]</scope>
    <source>
        <strain evidence="2 3">CC-1</strain>
    </source>
</reference>
<feature type="chain" id="PRO_5005796724" description="Lipoprotein" evidence="1">
    <location>
        <begin position="24"/>
        <end position="348"/>
    </location>
</feature>
<evidence type="ECO:0000313" key="2">
    <source>
        <dbReference type="EMBL" id="ALD66800.1"/>
    </source>
</evidence>
<dbReference type="RefSeq" id="WP_053946548.1">
    <property type="nucleotide sequence ID" value="NZ_CP012622.1"/>
</dbReference>
<gene>
    <name evidence="2" type="ORF">SCANT_v1c08940</name>
</gene>
<evidence type="ECO:0000256" key="1">
    <source>
        <dbReference type="SAM" id="SignalP"/>
    </source>
</evidence>
<dbReference type="Proteomes" id="UP000063919">
    <property type="component" value="Chromosome"/>
</dbReference>
<name>A0A0M4K260_9MOLU</name>
<dbReference type="EMBL" id="CP012622">
    <property type="protein sequence ID" value="ALD66800.1"/>
    <property type="molecule type" value="Genomic_DNA"/>
</dbReference>
<proteinExistence type="predicted"/>
<dbReference type="STRING" id="362837.SCANT_v1c08940"/>
<sequence length="348" mass="40068">MSSKFKKVLVGLSSIVFIPSITANVVSCTSDKYDDIFRPDPIMPITKNGFEKVNLDNINIEKIYYTDDLLKQIINSLELGGYKEDNLKIQVFKNNSEISLKDDLYRNGTYKFIISNKENANDNITASIKISNSVHLQDVFKVTTIGNIYDNRPRTIMMALMFNNIDMVNQLSKVGDELTDVSKFDYKQNNKGAIIRIKDEVPKQRPESYYGSLDVNYQITPFIAEEIEGQSFPMTISEIVKISNNKVPTISFGKLEGKDKYTVLMQFIIENLSNPTYWALFVNDLDLDNFESLPIENSANQYKIRFYSKDYQKMQLPETAQEQNGDYDKKAHYLNDKQGIELTFSYFD</sequence>